<organism evidence="1 2">
    <name type="scientific">Vespula germanica</name>
    <name type="common">German yellow jacket</name>
    <name type="synonym">Paravespula germanica</name>
    <dbReference type="NCBI Taxonomy" id="30212"/>
    <lineage>
        <taxon>Eukaryota</taxon>
        <taxon>Metazoa</taxon>
        <taxon>Ecdysozoa</taxon>
        <taxon>Arthropoda</taxon>
        <taxon>Hexapoda</taxon>
        <taxon>Insecta</taxon>
        <taxon>Pterygota</taxon>
        <taxon>Neoptera</taxon>
        <taxon>Endopterygota</taxon>
        <taxon>Hymenoptera</taxon>
        <taxon>Apocrita</taxon>
        <taxon>Aculeata</taxon>
        <taxon>Vespoidea</taxon>
        <taxon>Vespidae</taxon>
        <taxon>Vespinae</taxon>
        <taxon>Vespula</taxon>
    </lineage>
</organism>
<comment type="caution">
    <text evidence="1">The sequence shown here is derived from an EMBL/GenBank/DDBJ whole genome shotgun (WGS) entry which is preliminary data.</text>
</comment>
<accession>A0A834N0C0</accession>
<gene>
    <name evidence="1" type="ORF">HZH68_011300</name>
</gene>
<reference evidence="1" key="1">
    <citation type="journal article" date="2020" name="G3 (Bethesda)">
        <title>High-Quality Assemblies for Three Invasive Social Wasps from the &lt;i&gt;Vespula&lt;/i&gt; Genus.</title>
        <authorList>
            <person name="Harrop T.W.R."/>
            <person name="Guhlin J."/>
            <person name="McLaughlin G.M."/>
            <person name="Permina E."/>
            <person name="Stockwell P."/>
            <person name="Gilligan J."/>
            <person name="Le Lec M.F."/>
            <person name="Gruber M.A.M."/>
            <person name="Quinn O."/>
            <person name="Lovegrove M."/>
            <person name="Duncan E.J."/>
            <person name="Remnant E.J."/>
            <person name="Van Eeckhoven J."/>
            <person name="Graham B."/>
            <person name="Knapp R.A."/>
            <person name="Langford K.W."/>
            <person name="Kronenberg Z."/>
            <person name="Press M.O."/>
            <person name="Eacker S.M."/>
            <person name="Wilson-Rankin E.E."/>
            <person name="Purcell J."/>
            <person name="Lester P.J."/>
            <person name="Dearden P.K."/>
        </authorList>
    </citation>
    <scope>NUCLEOTIDE SEQUENCE</scope>
    <source>
        <strain evidence="1">Linc-1</strain>
    </source>
</reference>
<name>A0A834N0C0_VESGE</name>
<dbReference type="AlphaFoldDB" id="A0A834N0C0"/>
<dbReference type="EMBL" id="JACSDZ010000011">
    <property type="protein sequence ID" value="KAF7391757.1"/>
    <property type="molecule type" value="Genomic_DNA"/>
</dbReference>
<evidence type="ECO:0000313" key="1">
    <source>
        <dbReference type="EMBL" id="KAF7391757.1"/>
    </source>
</evidence>
<dbReference type="Proteomes" id="UP000617340">
    <property type="component" value="Unassembled WGS sequence"/>
</dbReference>
<keyword evidence="2" id="KW-1185">Reference proteome</keyword>
<proteinExistence type="predicted"/>
<evidence type="ECO:0000313" key="2">
    <source>
        <dbReference type="Proteomes" id="UP000617340"/>
    </source>
</evidence>
<protein>
    <submittedName>
        <fullName evidence="1">Uncharacterized protein</fullName>
    </submittedName>
</protein>
<sequence>MNGFPVDGCHGRYQREDYRNRFAPACSVKKKNPSGTPVSVEIRSKFMDVSSLIRKGPATGIGFSTGQIRGSRIHGESWRRHAIVMAVEDVAWMRGRHCGCGDSSIEVSTSRR</sequence>